<evidence type="ECO:0000256" key="1">
    <source>
        <dbReference type="SAM" id="Phobius"/>
    </source>
</evidence>
<dbReference type="EMBL" id="LT906441">
    <property type="protein sequence ID" value="SNV37981.1"/>
    <property type="molecule type" value="Genomic_DNA"/>
</dbReference>
<dbReference type="AlphaFoldDB" id="A0A239WU23"/>
<keyword evidence="1" id="KW-1133">Transmembrane helix</keyword>
<proteinExistence type="predicted"/>
<gene>
    <name evidence="2" type="ORF">SAMEA4412665_01616</name>
</gene>
<keyword evidence="1" id="KW-0472">Membrane</keyword>
<reference evidence="2 3" key="1">
    <citation type="submission" date="2017-06" db="EMBL/GenBank/DDBJ databases">
        <authorList>
            <consortium name="Pathogen Informatics"/>
        </authorList>
    </citation>
    <scope>NUCLEOTIDE SEQUENCE [LARGE SCALE GENOMIC DNA]</scope>
    <source>
        <strain evidence="2 3">NCTC11865</strain>
    </source>
</reference>
<keyword evidence="1" id="KW-0812">Transmembrane</keyword>
<name>A0A239WU23_9ACTN</name>
<protein>
    <submittedName>
        <fullName evidence="2">Uncharacterized protein</fullName>
    </submittedName>
</protein>
<organism evidence="2 3">
    <name type="scientific">Cutibacterium granulosum</name>
    <dbReference type="NCBI Taxonomy" id="33011"/>
    <lineage>
        <taxon>Bacteria</taxon>
        <taxon>Bacillati</taxon>
        <taxon>Actinomycetota</taxon>
        <taxon>Actinomycetes</taxon>
        <taxon>Propionibacteriales</taxon>
        <taxon>Propionibacteriaceae</taxon>
        <taxon>Cutibacterium</taxon>
    </lineage>
</organism>
<evidence type="ECO:0000313" key="3">
    <source>
        <dbReference type="Proteomes" id="UP000215332"/>
    </source>
</evidence>
<dbReference type="KEGG" id="cgrn:4412665_01616"/>
<dbReference type="Proteomes" id="UP000215332">
    <property type="component" value="Chromosome 1"/>
</dbReference>
<feature type="transmembrane region" description="Helical" evidence="1">
    <location>
        <begin position="12"/>
        <end position="34"/>
    </location>
</feature>
<sequence length="39" mass="4294">MITYTPFEAFCINAASLGGLLILAVLVATAAVWWEEDHR</sequence>
<evidence type="ECO:0000313" key="2">
    <source>
        <dbReference type="EMBL" id="SNV37981.1"/>
    </source>
</evidence>
<accession>A0A239WU23</accession>